<evidence type="ECO:0000256" key="2">
    <source>
        <dbReference type="SAM" id="Phobius"/>
    </source>
</evidence>
<feature type="compositionally biased region" description="Basic and acidic residues" evidence="1">
    <location>
        <begin position="49"/>
        <end position="59"/>
    </location>
</feature>
<evidence type="ECO:0000313" key="3">
    <source>
        <dbReference type="EMBL" id="VYT00384.1"/>
    </source>
</evidence>
<protein>
    <submittedName>
        <fullName evidence="3">Virus attachment protein p12 family protein</fullName>
    </submittedName>
</protein>
<reference evidence="3" key="1">
    <citation type="submission" date="2019-11" db="EMBL/GenBank/DDBJ databases">
        <authorList>
            <person name="Feng L."/>
        </authorList>
    </citation>
    <scope>NUCLEOTIDE SEQUENCE</scope>
    <source>
        <strain evidence="3">AvaginalisLFYP127</strain>
    </source>
</reference>
<keyword evidence="2" id="KW-0812">Transmembrane</keyword>
<feature type="region of interest" description="Disordered" evidence="1">
    <location>
        <begin position="39"/>
        <end position="65"/>
    </location>
</feature>
<dbReference type="GeneID" id="79021208"/>
<dbReference type="EMBL" id="CACRSW010000023">
    <property type="protein sequence ID" value="VYT00384.1"/>
    <property type="molecule type" value="Genomic_DNA"/>
</dbReference>
<sequence length="65" mass="7379">MNIQSWILLIIILGTCSYIIYTRFIKEGSNFGCKDCAQKTSCNSGKCQSKKEKNKEKSKSCPYCD</sequence>
<keyword evidence="2" id="KW-0472">Membrane</keyword>
<accession>A0A6N2T3J9</accession>
<keyword evidence="2" id="KW-1133">Transmembrane helix</keyword>
<dbReference type="AlphaFoldDB" id="A0A6N2T3J9"/>
<dbReference type="RefSeq" id="WP_004839813.1">
    <property type="nucleotide sequence ID" value="NZ_CACRSW010000023.1"/>
</dbReference>
<proteinExistence type="predicted"/>
<gene>
    <name evidence="3" type="ORF">AVLFYP127_00478</name>
</gene>
<name>A0A6N2T3J9_9FIRM</name>
<evidence type="ECO:0000256" key="1">
    <source>
        <dbReference type="SAM" id="MobiDB-lite"/>
    </source>
</evidence>
<organism evidence="3">
    <name type="scientific">Anaerococcus vaginalis</name>
    <dbReference type="NCBI Taxonomy" id="33037"/>
    <lineage>
        <taxon>Bacteria</taxon>
        <taxon>Bacillati</taxon>
        <taxon>Bacillota</taxon>
        <taxon>Tissierellia</taxon>
        <taxon>Tissierellales</taxon>
        <taxon>Peptoniphilaceae</taxon>
        <taxon>Anaerococcus</taxon>
    </lineage>
</organism>
<feature type="transmembrane region" description="Helical" evidence="2">
    <location>
        <begin position="6"/>
        <end position="24"/>
    </location>
</feature>